<evidence type="ECO:0000256" key="4">
    <source>
        <dbReference type="ARBA" id="ARBA00022692"/>
    </source>
</evidence>
<comment type="caution">
    <text evidence="10">The sequence shown here is derived from an EMBL/GenBank/DDBJ whole genome shotgun (WGS) entry which is preliminary data.</text>
</comment>
<dbReference type="EMBL" id="BAABFO010000008">
    <property type="protein sequence ID" value="GAA4331868.1"/>
    <property type="molecule type" value="Genomic_DNA"/>
</dbReference>
<comment type="subcellular location">
    <subcellularLocation>
        <location evidence="9">Cell membrane</location>
        <topology evidence="9">Lipid-anchor</topology>
    </subcellularLocation>
    <subcellularLocation>
        <location evidence="1">Membrane</location>
    </subcellularLocation>
</comment>
<dbReference type="RefSeq" id="WP_345249210.1">
    <property type="nucleotide sequence ID" value="NZ_BAABFO010000008.1"/>
</dbReference>
<feature type="chain" id="PRO_5045002824" evidence="9">
    <location>
        <begin position="20"/>
        <end position="480"/>
    </location>
</feature>
<dbReference type="Proteomes" id="UP001501671">
    <property type="component" value="Unassembled WGS sequence"/>
</dbReference>
<dbReference type="PANTHER" id="PTHR30203">
    <property type="entry name" value="OUTER MEMBRANE CATION EFFLUX PROTEIN"/>
    <property type="match status" value="1"/>
</dbReference>
<reference evidence="11" key="1">
    <citation type="journal article" date="2019" name="Int. J. Syst. Evol. Microbiol.">
        <title>The Global Catalogue of Microorganisms (GCM) 10K type strain sequencing project: providing services to taxonomists for standard genome sequencing and annotation.</title>
        <authorList>
            <consortium name="The Broad Institute Genomics Platform"/>
            <consortium name="The Broad Institute Genome Sequencing Center for Infectious Disease"/>
            <person name="Wu L."/>
            <person name="Ma J."/>
        </authorList>
    </citation>
    <scope>NUCLEOTIDE SEQUENCE [LARGE SCALE GENOMIC DNA]</scope>
    <source>
        <strain evidence="11">JCM 17666</strain>
    </source>
</reference>
<dbReference type="InterPro" id="IPR010131">
    <property type="entry name" value="MdtP/NodT-like"/>
</dbReference>
<evidence type="ECO:0000256" key="8">
    <source>
        <dbReference type="ARBA" id="ARBA00023288"/>
    </source>
</evidence>
<evidence type="ECO:0000256" key="5">
    <source>
        <dbReference type="ARBA" id="ARBA00022729"/>
    </source>
</evidence>
<evidence type="ECO:0000256" key="9">
    <source>
        <dbReference type="RuleBase" id="RU362097"/>
    </source>
</evidence>
<keyword evidence="6 9" id="KW-0472">Membrane</keyword>
<accession>A0ABP8GYK8</accession>
<evidence type="ECO:0000256" key="6">
    <source>
        <dbReference type="ARBA" id="ARBA00023136"/>
    </source>
</evidence>
<evidence type="ECO:0000256" key="7">
    <source>
        <dbReference type="ARBA" id="ARBA00023139"/>
    </source>
</evidence>
<organism evidence="10 11">
    <name type="scientific">Pigmentiphaga soli</name>
    <dbReference type="NCBI Taxonomy" id="1007095"/>
    <lineage>
        <taxon>Bacteria</taxon>
        <taxon>Pseudomonadati</taxon>
        <taxon>Pseudomonadota</taxon>
        <taxon>Betaproteobacteria</taxon>
        <taxon>Burkholderiales</taxon>
        <taxon>Alcaligenaceae</taxon>
        <taxon>Pigmentiphaga</taxon>
    </lineage>
</organism>
<name>A0ABP8GYK8_9BURK</name>
<evidence type="ECO:0000313" key="11">
    <source>
        <dbReference type="Proteomes" id="UP001501671"/>
    </source>
</evidence>
<dbReference type="SUPFAM" id="SSF56954">
    <property type="entry name" value="Outer membrane efflux proteins (OEP)"/>
    <property type="match status" value="1"/>
</dbReference>
<feature type="signal peptide" evidence="9">
    <location>
        <begin position="1"/>
        <end position="19"/>
    </location>
</feature>
<gene>
    <name evidence="10" type="ORF">GCM10023144_21030</name>
</gene>
<dbReference type="Gene3D" id="1.20.1600.10">
    <property type="entry name" value="Outer membrane efflux proteins (OEP)"/>
    <property type="match status" value="1"/>
</dbReference>
<protein>
    <submittedName>
        <fullName evidence="10">Efflux transporter outer membrane subunit</fullName>
    </submittedName>
</protein>
<dbReference type="NCBIfam" id="TIGR01845">
    <property type="entry name" value="outer_NodT"/>
    <property type="match status" value="1"/>
</dbReference>
<evidence type="ECO:0000256" key="2">
    <source>
        <dbReference type="ARBA" id="ARBA00007613"/>
    </source>
</evidence>
<keyword evidence="3 9" id="KW-1134">Transmembrane beta strand</keyword>
<keyword evidence="8 9" id="KW-0449">Lipoprotein</keyword>
<keyword evidence="7 9" id="KW-0564">Palmitate</keyword>
<evidence type="ECO:0000256" key="1">
    <source>
        <dbReference type="ARBA" id="ARBA00004370"/>
    </source>
</evidence>
<sequence length="480" mass="50828">MKPLLLVPLVAALAACANIAPDTARHPAALDAAKLGAAQADVAWPTETWWKRYGDPQLDALIDDAIAGSPSLDTARARLAKAQAAVGVAGAARYPEVNGDFTATRQRYTERGIFPPPLGGSINTDARLALDVGYDLDFWNRNGALLQAAVSQSRAAQAESHAAQSMLATSVAGAYFNLQRLFAQRQVLNAAIKQRGEVAELTRQRFANGLDTQVEVKQAESALAEARTQAAQNDESIALQRNQLAALTGAGPERGAQLRPVPLVNPGTSVPAQIPLDLLGRRADIVAARWRAEAATHNVEAAKALFYPNVNLSAFVGVSSLGLSNLLRSGSQIAGFGPAITLPIFEGGRLNANLQEQRADTDLAVASYNQTVIDAVHEVADTLDSIRALDREANEQRQAREAIEKAYELAVTRYRAGLGNYLSVLTAQSAVLTQSRLDTDLKARALTLDVALAKALGGGAQLPEDVAAVPQPQALATQVH</sequence>
<proteinExistence type="inferred from homology"/>
<evidence type="ECO:0000313" key="10">
    <source>
        <dbReference type="EMBL" id="GAA4331868.1"/>
    </source>
</evidence>
<evidence type="ECO:0000256" key="3">
    <source>
        <dbReference type="ARBA" id="ARBA00022452"/>
    </source>
</evidence>
<dbReference type="InterPro" id="IPR003423">
    <property type="entry name" value="OMP_efflux"/>
</dbReference>
<comment type="similarity">
    <text evidence="2 9">Belongs to the outer membrane factor (OMF) (TC 1.B.17) family.</text>
</comment>
<dbReference type="Pfam" id="PF02321">
    <property type="entry name" value="OEP"/>
    <property type="match status" value="2"/>
</dbReference>
<keyword evidence="5 9" id="KW-0732">Signal</keyword>
<keyword evidence="4 9" id="KW-0812">Transmembrane</keyword>
<dbReference type="PROSITE" id="PS51257">
    <property type="entry name" value="PROKAR_LIPOPROTEIN"/>
    <property type="match status" value="1"/>
</dbReference>
<keyword evidence="11" id="KW-1185">Reference proteome</keyword>
<dbReference type="Gene3D" id="2.20.200.10">
    <property type="entry name" value="Outer membrane efflux proteins (OEP)"/>
    <property type="match status" value="1"/>
</dbReference>
<dbReference type="PANTHER" id="PTHR30203:SF20">
    <property type="entry name" value="MULTIDRUG RESISTANCE OUTER MEMBRANE PROTEIN MDTP-RELATED"/>
    <property type="match status" value="1"/>
</dbReference>